<feature type="transmembrane region" description="Helical" evidence="1">
    <location>
        <begin position="21"/>
        <end position="39"/>
    </location>
</feature>
<gene>
    <name evidence="2" type="ORF">LCGC14_1472740</name>
</gene>
<evidence type="ECO:0000313" key="2">
    <source>
        <dbReference type="EMBL" id="KKM67276.1"/>
    </source>
</evidence>
<evidence type="ECO:0000256" key="1">
    <source>
        <dbReference type="SAM" id="Phobius"/>
    </source>
</evidence>
<reference evidence="2" key="1">
    <citation type="journal article" date="2015" name="Nature">
        <title>Complex archaea that bridge the gap between prokaryotes and eukaryotes.</title>
        <authorList>
            <person name="Spang A."/>
            <person name="Saw J.H."/>
            <person name="Jorgensen S.L."/>
            <person name="Zaremba-Niedzwiedzka K."/>
            <person name="Martijn J."/>
            <person name="Lind A.E."/>
            <person name="van Eijk R."/>
            <person name="Schleper C."/>
            <person name="Guy L."/>
            <person name="Ettema T.J."/>
        </authorList>
    </citation>
    <scope>NUCLEOTIDE SEQUENCE</scope>
</reference>
<proteinExistence type="predicted"/>
<protein>
    <submittedName>
        <fullName evidence="2">Uncharacterized protein</fullName>
    </submittedName>
</protein>
<keyword evidence="1" id="KW-1133">Transmembrane helix</keyword>
<name>A0A0F9JXW9_9ZZZZ</name>
<comment type="caution">
    <text evidence="2">The sequence shown here is derived from an EMBL/GenBank/DDBJ whole genome shotgun (WGS) entry which is preliminary data.</text>
</comment>
<accession>A0A0F9JXW9</accession>
<keyword evidence="1" id="KW-0472">Membrane</keyword>
<dbReference type="AlphaFoldDB" id="A0A0F9JXW9"/>
<dbReference type="EMBL" id="LAZR01010378">
    <property type="protein sequence ID" value="KKM67276.1"/>
    <property type="molecule type" value="Genomic_DNA"/>
</dbReference>
<keyword evidence="1" id="KW-0812">Transmembrane</keyword>
<organism evidence="2">
    <name type="scientific">marine sediment metagenome</name>
    <dbReference type="NCBI Taxonomy" id="412755"/>
    <lineage>
        <taxon>unclassified sequences</taxon>
        <taxon>metagenomes</taxon>
        <taxon>ecological metagenomes</taxon>
    </lineage>
</organism>
<sequence>MKGGYKMEKPYLKIFSSKTEFIVFLTILITGSVIGLITYV</sequence>